<dbReference type="EMBL" id="JTJC03000002">
    <property type="protein sequence ID" value="NHC34792.1"/>
    <property type="molecule type" value="Genomic_DNA"/>
</dbReference>
<sequence length="162" mass="18145">MIVVSDTSPLCYLLLIEEVEVLPQLFNRVIIPPKVRDELLAPAAPLVVREWTAQPPEWLEVQAITGEINPALNQLDLGEQEAITLALELKADLILLDDLAARRIAAQFELEIVGLLGILGSAAEKRRIDFSTAIERLQQTTFRVSPKLIQSLLQQYQKDEQP</sequence>
<dbReference type="PANTHER" id="PTHR39550">
    <property type="entry name" value="SLL0658 PROTEIN"/>
    <property type="match status" value="1"/>
</dbReference>
<dbReference type="PANTHER" id="PTHR39550:SF1">
    <property type="entry name" value="SLL0658 PROTEIN"/>
    <property type="match status" value="1"/>
</dbReference>
<comment type="caution">
    <text evidence="1">The sequence shown here is derived from an EMBL/GenBank/DDBJ whole genome shotgun (WGS) entry which is preliminary data.</text>
</comment>
<protein>
    <submittedName>
        <fullName evidence="1">DUF3368 domain-containing protein</fullName>
    </submittedName>
</protein>
<dbReference type="Pfam" id="PF11848">
    <property type="entry name" value="DUF3368"/>
    <property type="match status" value="1"/>
</dbReference>
<reference evidence="1 2" key="1">
    <citation type="journal article" date="2015" name="Genome Announc.">
        <title>Draft Genome Sequence of the Terrestrial Cyanobacterium Scytonema millei VB511283, Isolated from Eastern India.</title>
        <authorList>
            <person name="Sen D."/>
            <person name="Chandrababunaidu M.M."/>
            <person name="Singh D."/>
            <person name="Sanghi N."/>
            <person name="Ghorai A."/>
            <person name="Mishra G.P."/>
            <person name="Madduluri M."/>
            <person name="Adhikary S.P."/>
            <person name="Tripathy S."/>
        </authorList>
    </citation>
    <scope>NUCLEOTIDE SEQUENCE [LARGE SCALE GENOMIC DNA]</scope>
    <source>
        <strain evidence="1 2">VB511283</strain>
    </source>
</reference>
<evidence type="ECO:0000313" key="1">
    <source>
        <dbReference type="EMBL" id="NHC34792.1"/>
    </source>
</evidence>
<dbReference type="RefSeq" id="WP_039716692.1">
    <property type="nucleotide sequence ID" value="NZ_JTJC03000002.1"/>
</dbReference>
<evidence type="ECO:0000313" key="2">
    <source>
        <dbReference type="Proteomes" id="UP000031532"/>
    </source>
</evidence>
<dbReference type="AlphaFoldDB" id="A0A9X5E437"/>
<name>A0A9X5E437_9CYAN</name>
<gene>
    <name evidence="1" type="ORF">QH73_0008980</name>
</gene>
<accession>A0A9X5E437</accession>
<dbReference type="OrthoDB" id="9796404at2"/>
<organism evidence="1 2">
    <name type="scientific">Scytonema millei VB511283</name>
    <dbReference type="NCBI Taxonomy" id="1245923"/>
    <lineage>
        <taxon>Bacteria</taxon>
        <taxon>Bacillati</taxon>
        <taxon>Cyanobacteriota</taxon>
        <taxon>Cyanophyceae</taxon>
        <taxon>Nostocales</taxon>
        <taxon>Scytonemataceae</taxon>
        <taxon>Scytonema</taxon>
    </lineage>
</organism>
<dbReference type="Proteomes" id="UP000031532">
    <property type="component" value="Unassembled WGS sequence"/>
</dbReference>
<keyword evidence="2" id="KW-1185">Reference proteome</keyword>
<dbReference type="InterPro" id="IPR021799">
    <property type="entry name" value="PIN-like_prokaryotic"/>
</dbReference>
<proteinExistence type="predicted"/>